<protein>
    <submittedName>
        <fullName evidence="1">Uncharacterized protein</fullName>
    </submittedName>
</protein>
<accession>A0AAD6XYE2</accession>
<reference evidence="1" key="1">
    <citation type="submission" date="2023-03" db="EMBL/GenBank/DDBJ databases">
        <title>Massive genome expansion in bonnet fungi (Mycena s.s.) driven by repeated elements and novel gene families across ecological guilds.</title>
        <authorList>
            <consortium name="Lawrence Berkeley National Laboratory"/>
            <person name="Harder C.B."/>
            <person name="Miyauchi S."/>
            <person name="Viragh M."/>
            <person name="Kuo A."/>
            <person name="Thoen E."/>
            <person name="Andreopoulos B."/>
            <person name="Lu D."/>
            <person name="Skrede I."/>
            <person name="Drula E."/>
            <person name="Henrissat B."/>
            <person name="Morin E."/>
            <person name="Kohler A."/>
            <person name="Barry K."/>
            <person name="LaButti K."/>
            <person name="Morin E."/>
            <person name="Salamov A."/>
            <person name="Lipzen A."/>
            <person name="Mereny Z."/>
            <person name="Hegedus B."/>
            <person name="Baldrian P."/>
            <person name="Stursova M."/>
            <person name="Weitz H."/>
            <person name="Taylor A."/>
            <person name="Grigoriev I.V."/>
            <person name="Nagy L.G."/>
            <person name="Martin F."/>
            <person name="Kauserud H."/>
        </authorList>
    </citation>
    <scope>NUCLEOTIDE SEQUENCE</scope>
    <source>
        <strain evidence="1">9144</strain>
    </source>
</reference>
<sequence>MPASGCIVQSVLLCGARRGTLRWRTPGPVSDCDDWHAKQKQTKHARRVTPCSAHGVVPGLRGFARESRATGLVESCQCLSTCQQNNGSMAIAGHARGVAMMLGMVVVREKTISKLRSDMPQPASA</sequence>
<evidence type="ECO:0000313" key="2">
    <source>
        <dbReference type="Proteomes" id="UP001219525"/>
    </source>
</evidence>
<proteinExistence type="predicted"/>
<dbReference type="Proteomes" id="UP001219525">
    <property type="component" value="Unassembled WGS sequence"/>
</dbReference>
<keyword evidence="2" id="KW-1185">Reference proteome</keyword>
<gene>
    <name evidence="1" type="ORF">GGX14DRAFT_406256</name>
</gene>
<organism evidence="1 2">
    <name type="scientific">Mycena pura</name>
    <dbReference type="NCBI Taxonomy" id="153505"/>
    <lineage>
        <taxon>Eukaryota</taxon>
        <taxon>Fungi</taxon>
        <taxon>Dikarya</taxon>
        <taxon>Basidiomycota</taxon>
        <taxon>Agaricomycotina</taxon>
        <taxon>Agaricomycetes</taxon>
        <taxon>Agaricomycetidae</taxon>
        <taxon>Agaricales</taxon>
        <taxon>Marasmiineae</taxon>
        <taxon>Mycenaceae</taxon>
        <taxon>Mycena</taxon>
    </lineage>
</organism>
<evidence type="ECO:0000313" key="1">
    <source>
        <dbReference type="EMBL" id="KAJ7192588.1"/>
    </source>
</evidence>
<comment type="caution">
    <text evidence="1">The sequence shown here is derived from an EMBL/GenBank/DDBJ whole genome shotgun (WGS) entry which is preliminary data.</text>
</comment>
<name>A0AAD6XYE2_9AGAR</name>
<dbReference type="EMBL" id="JARJCW010000118">
    <property type="protein sequence ID" value="KAJ7192588.1"/>
    <property type="molecule type" value="Genomic_DNA"/>
</dbReference>
<dbReference type="AlphaFoldDB" id="A0AAD6XYE2"/>